<protein>
    <recommendedName>
        <fullName evidence="5">Adenosine 5'-monophosphoramidase HINT3</fullName>
    </recommendedName>
    <alternativeName>
        <fullName evidence="6">Histidine triad nucleotide-binding protein 3</fullName>
    </alternativeName>
</protein>
<dbReference type="PROSITE" id="PS51084">
    <property type="entry name" value="HIT_2"/>
    <property type="match status" value="1"/>
</dbReference>
<dbReference type="GO" id="GO:0000166">
    <property type="term" value="F:nucleotide binding"/>
    <property type="evidence" value="ECO:0007669"/>
    <property type="project" value="UniProtKB-KW"/>
</dbReference>
<dbReference type="InterPro" id="IPR036265">
    <property type="entry name" value="HIT-like_sf"/>
</dbReference>
<dbReference type="PANTHER" id="PTHR12486">
    <property type="entry name" value="APRATAXIN-RELATED"/>
    <property type="match status" value="1"/>
</dbReference>
<evidence type="ECO:0000256" key="9">
    <source>
        <dbReference type="PROSITE-ProRule" id="PRU00464"/>
    </source>
</evidence>
<dbReference type="InterPro" id="IPR011146">
    <property type="entry name" value="HIT-like"/>
</dbReference>
<dbReference type="Proteomes" id="UP001219518">
    <property type="component" value="Unassembled WGS sequence"/>
</dbReference>
<feature type="active site" description="Tele-AMP-histidine intermediate" evidence="7">
    <location>
        <position position="166"/>
    </location>
</feature>
<keyword evidence="1" id="KW-0547">Nucleotide-binding</keyword>
<reference evidence="11" key="2">
    <citation type="journal article" date="2023" name="BMC Genomics">
        <title>Pest status, molecular evolution, and epigenetic factors derived from the genome assembly of Frankliniella fusca, a thysanopteran phytovirus vector.</title>
        <authorList>
            <person name="Catto M.A."/>
            <person name="Labadie P.E."/>
            <person name="Jacobson A.L."/>
            <person name="Kennedy G.G."/>
            <person name="Srinivasan R."/>
            <person name="Hunt B.G."/>
        </authorList>
    </citation>
    <scope>NUCLEOTIDE SEQUENCE</scope>
    <source>
        <strain evidence="11">PL_HMW_Pooled</strain>
    </source>
</reference>
<dbReference type="InterPro" id="IPR001310">
    <property type="entry name" value="Histidine_triad_HIT"/>
</dbReference>
<comment type="similarity">
    <text evidence="4">Belongs to the HINT family.</text>
</comment>
<evidence type="ECO:0000256" key="8">
    <source>
        <dbReference type="PIRSR" id="PIRSR601310-3"/>
    </source>
</evidence>
<name>A0AAE1HT34_9NEOP</name>
<dbReference type="SUPFAM" id="SSF54197">
    <property type="entry name" value="HIT-like"/>
    <property type="match status" value="1"/>
</dbReference>
<dbReference type="EMBL" id="JAHWGI010001243">
    <property type="protein sequence ID" value="KAK3926250.1"/>
    <property type="molecule type" value="Genomic_DNA"/>
</dbReference>
<gene>
    <name evidence="11" type="ORF">KUF71_014499</name>
</gene>
<evidence type="ECO:0000256" key="3">
    <source>
        <dbReference type="ARBA" id="ARBA00024472"/>
    </source>
</evidence>
<reference evidence="11" key="1">
    <citation type="submission" date="2021-07" db="EMBL/GenBank/DDBJ databases">
        <authorList>
            <person name="Catto M.A."/>
            <person name="Jacobson A."/>
            <person name="Kennedy G."/>
            <person name="Labadie P."/>
            <person name="Hunt B.G."/>
            <person name="Srinivasan R."/>
        </authorList>
    </citation>
    <scope>NUCLEOTIDE SEQUENCE</scope>
    <source>
        <strain evidence="11">PL_HMW_Pooled</strain>
        <tissue evidence="11">Head</tissue>
    </source>
</reference>
<evidence type="ECO:0000256" key="2">
    <source>
        <dbReference type="ARBA" id="ARBA00022801"/>
    </source>
</evidence>
<proteinExistence type="inferred from homology"/>
<evidence type="ECO:0000256" key="4">
    <source>
        <dbReference type="ARBA" id="ARBA00025764"/>
    </source>
</evidence>
<comment type="caution">
    <text evidence="11">The sequence shown here is derived from an EMBL/GenBank/DDBJ whole genome shotgun (WGS) entry which is preliminary data.</text>
</comment>
<organism evidence="11 12">
    <name type="scientific">Frankliniella fusca</name>
    <dbReference type="NCBI Taxonomy" id="407009"/>
    <lineage>
        <taxon>Eukaryota</taxon>
        <taxon>Metazoa</taxon>
        <taxon>Ecdysozoa</taxon>
        <taxon>Arthropoda</taxon>
        <taxon>Hexapoda</taxon>
        <taxon>Insecta</taxon>
        <taxon>Pterygota</taxon>
        <taxon>Neoptera</taxon>
        <taxon>Paraneoptera</taxon>
        <taxon>Thysanoptera</taxon>
        <taxon>Terebrantia</taxon>
        <taxon>Thripoidea</taxon>
        <taxon>Thripidae</taxon>
        <taxon>Frankliniella</taxon>
    </lineage>
</organism>
<feature type="short sequence motif" description="Histidine triad motif" evidence="8 9">
    <location>
        <begin position="164"/>
        <end position="168"/>
    </location>
</feature>
<comment type="catalytic activity">
    <reaction evidence="3">
        <text>adenosine 5'-phosphoramidate + H2O = NH4(+) + AMP</text>
        <dbReference type="Rhea" id="RHEA:67916"/>
        <dbReference type="ChEBI" id="CHEBI:15377"/>
        <dbReference type="ChEBI" id="CHEBI:28938"/>
        <dbReference type="ChEBI" id="CHEBI:57890"/>
        <dbReference type="ChEBI" id="CHEBI:456215"/>
    </reaction>
</comment>
<dbReference type="AlphaFoldDB" id="A0AAE1HT34"/>
<accession>A0AAE1HT34</accession>
<dbReference type="PANTHER" id="PTHR12486:SF5">
    <property type="entry name" value="ADENOSINE 5'-MONOPHOSPHORAMIDASE HINT3"/>
    <property type="match status" value="1"/>
</dbReference>
<sequence length="201" mass="22206">MNEDAPTDDMKWCVVLTVLCANVLRLQNVVFRGGHCVTCPRPEGVPAPRRRLSVSAHTMAGKSPSSCVFCQICGDNPSGTELLLATDELVVFRDIKPAAKHHYLVVSREHIPDARAMTAAHKPLLERMLAAGDRVLREQGADPSASASDVRLGFHWPPFHSVSHLHLHVIAPTADMGLIARVIFKPNSWWFVSPEYVMSRL</sequence>
<dbReference type="GO" id="GO:0016787">
    <property type="term" value="F:hydrolase activity"/>
    <property type="evidence" value="ECO:0007669"/>
    <property type="project" value="UniProtKB-KW"/>
</dbReference>
<dbReference type="PRINTS" id="PR00332">
    <property type="entry name" value="HISTRIAD"/>
</dbReference>
<feature type="domain" description="HIT" evidence="10">
    <location>
        <begin position="68"/>
        <end position="181"/>
    </location>
</feature>
<evidence type="ECO:0000256" key="1">
    <source>
        <dbReference type="ARBA" id="ARBA00022741"/>
    </source>
</evidence>
<dbReference type="Gene3D" id="3.30.428.10">
    <property type="entry name" value="HIT-like"/>
    <property type="match status" value="1"/>
</dbReference>
<keyword evidence="12" id="KW-1185">Reference proteome</keyword>
<evidence type="ECO:0000256" key="5">
    <source>
        <dbReference type="ARBA" id="ARBA00039802"/>
    </source>
</evidence>
<evidence type="ECO:0000313" key="12">
    <source>
        <dbReference type="Proteomes" id="UP001219518"/>
    </source>
</evidence>
<dbReference type="Pfam" id="PF11969">
    <property type="entry name" value="DcpS_C"/>
    <property type="match status" value="1"/>
</dbReference>
<evidence type="ECO:0000313" key="11">
    <source>
        <dbReference type="EMBL" id="KAK3926250.1"/>
    </source>
</evidence>
<keyword evidence="2" id="KW-0378">Hydrolase</keyword>
<evidence type="ECO:0000259" key="10">
    <source>
        <dbReference type="PROSITE" id="PS51084"/>
    </source>
</evidence>
<evidence type="ECO:0000256" key="6">
    <source>
        <dbReference type="ARBA" id="ARBA00042361"/>
    </source>
</evidence>
<evidence type="ECO:0000256" key="7">
    <source>
        <dbReference type="PIRSR" id="PIRSR601310-1"/>
    </source>
</evidence>